<dbReference type="Pfam" id="PF14559">
    <property type="entry name" value="TPR_19"/>
    <property type="match status" value="1"/>
</dbReference>
<keyword evidence="3" id="KW-1133">Transmembrane helix</keyword>
<protein>
    <submittedName>
        <fullName evidence="4">Tetratricopeptide repeat protein</fullName>
    </submittedName>
</protein>
<dbReference type="Pfam" id="PF13174">
    <property type="entry name" value="TPR_6"/>
    <property type="match status" value="1"/>
</dbReference>
<dbReference type="AlphaFoldDB" id="A0A9X1FR52"/>
<dbReference type="EMBL" id="JAHWDP010000003">
    <property type="protein sequence ID" value="MBW2938322.1"/>
    <property type="molecule type" value="Genomic_DNA"/>
</dbReference>
<accession>A0A9X1FR52</accession>
<gene>
    <name evidence="4" type="ORF">KXJ69_09410</name>
</gene>
<feature type="compositionally biased region" description="Basic residues" evidence="2">
    <location>
        <begin position="1"/>
        <end position="12"/>
    </location>
</feature>
<evidence type="ECO:0000256" key="1">
    <source>
        <dbReference type="PROSITE-ProRule" id="PRU00339"/>
    </source>
</evidence>
<evidence type="ECO:0000256" key="2">
    <source>
        <dbReference type="SAM" id="MobiDB-lite"/>
    </source>
</evidence>
<feature type="region of interest" description="Disordered" evidence="2">
    <location>
        <begin position="1"/>
        <end position="24"/>
    </location>
</feature>
<feature type="repeat" description="TPR" evidence="1">
    <location>
        <begin position="168"/>
        <end position="201"/>
    </location>
</feature>
<organism evidence="4 5">
    <name type="scientific">Halomarinibacterium sedimenti</name>
    <dbReference type="NCBI Taxonomy" id="2857106"/>
    <lineage>
        <taxon>Bacteria</taxon>
        <taxon>Pseudomonadati</taxon>
        <taxon>Bacteroidota</taxon>
        <taxon>Flavobacteriia</taxon>
        <taxon>Flavobacteriales</taxon>
        <taxon>Flavobacteriaceae</taxon>
        <taxon>Halomarinibacterium</taxon>
    </lineage>
</organism>
<keyword evidence="3" id="KW-0812">Transmembrane</keyword>
<dbReference type="Proteomes" id="UP001138686">
    <property type="component" value="Unassembled WGS sequence"/>
</dbReference>
<dbReference type="SMART" id="SM00028">
    <property type="entry name" value="TPR"/>
    <property type="match status" value="3"/>
</dbReference>
<sequence length="256" mass="28567">MATYKKRGYKPKTKAEKESQIEQESTTAEVFNTLDETASKTEAWVEKNQKIIFGLVAVVAIGVLGYISYQKFIVEPNQAEAVSEIYQANSYYERALNSPTEKDSLYNLALNGNAGKYGLIDIVDKYSGTPTGNIARYQAGMAYLNTNKYQEAINYLDKFKTDDPLLGPLAKGGIADAFVQLNQPEEAYKYYKEAIKLSDNEMTSPRFLLKAGITALNLGKANEAYDFFNRITEEYPDAPEAAQAKIYKGQAEGMKK</sequence>
<evidence type="ECO:0000256" key="3">
    <source>
        <dbReference type="SAM" id="Phobius"/>
    </source>
</evidence>
<name>A0A9X1FR52_9FLAO</name>
<keyword evidence="3" id="KW-0472">Membrane</keyword>
<comment type="caution">
    <text evidence="4">The sequence shown here is derived from an EMBL/GenBank/DDBJ whole genome shotgun (WGS) entry which is preliminary data.</text>
</comment>
<proteinExistence type="predicted"/>
<keyword evidence="1" id="KW-0802">TPR repeat</keyword>
<evidence type="ECO:0000313" key="5">
    <source>
        <dbReference type="Proteomes" id="UP001138686"/>
    </source>
</evidence>
<reference evidence="4" key="1">
    <citation type="submission" date="2021-07" db="EMBL/GenBank/DDBJ databases">
        <title>Aureisphaera sp. CAU 1614 isolated from sea sediment.</title>
        <authorList>
            <person name="Kim W."/>
        </authorList>
    </citation>
    <scope>NUCLEOTIDE SEQUENCE</scope>
    <source>
        <strain evidence="4">CAU 1614</strain>
    </source>
</reference>
<feature type="transmembrane region" description="Helical" evidence="3">
    <location>
        <begin position="51"/>
        <end position="69"/>
    </location>
</feature>
<dbReference type="RefSeq" id="WP_219052836.1">
    <property type="nucleotide sequence ID" value="NZ_JAHWDP010000003.1"/>
</dbReference>
<keyword evidence="5" id="KW-1185">Reference proteome</keyword>
<evidence type="ECO:0000313" key="4">
    <source>
        <dbReference type="EMBL" id="MBW2938322.1"/>
    </source>
</evidence>
<dbReference type="InterPro" id="IPR019734">
    <property type="entry name" value="TPR_rpt"/>
</dbReference>
<dbReference type="PROSITE" id="PS50005">
    <property type="entry name" value="TPR"/>
    <property type="match status" value="1"/>
</dbReference>